<feature type="region of interest" description="Disordered" evidence="1">
    <location>
        <begin position="1116"/>
        <end position="1304"/>
    </location>
</feature>
<feature type="compositionally biased region" description="Basic and acidic residues" evidence="1">
    <location>
        <begin position="222"/>
        <end position="232"/>
    </location>
</feature>
<evidence type="ECO:0000313" key="2">
    <source>
        <dbReference type="EMBL" id="PUU72983.1"/>
    </source>
</evidence>
<feature type="region of interest" description="Disordered" evidence="1">
    <location>
        <begin position="387"/>
        <end position="414"/>
    </location>
</feature>
<feature type="compositionally biased region" description="Basic and acidic residues" evidence="1">
    <location>
        <begin position="587"/>
        <end position="597"/>
    </location>
</feature>
<feature type="compositionally biased region" description="Low complexity" evidence="1">
    <location>
        <begin position="1369"/>
        <end position="1379"/>
    </location>
</feature>
<feature type="compositionally biased region" description="Basic and acidic residues" evidence="1">
    <location>
        <begin position="1418"/>
        <end position="1435"/>
    </location>
</feature>
<feature type="compositionally biased region" description="Basic and acidic residues" evidence="1">
    <location>
        <begin position="1202"/>
        <end position="1211"/>
    </location>
</feature>
<comment type="caution">
    <text evidence="2">The sequence shown here is derived from an EMBL/GenBank/DDBJ whole genome shotgun (WGS) entry which is preliminary data.</text>
</comment>
<gene>
    <name evidence="2" type="ORF">B9Z19DRAFT_1136162</name>
</gene>
<sequence length="1535" mass="167392">MGHTAEPSMISSQGSYTATDLSRRTENTSYSIPEDGNPVTIQTSRKKKKDHEATSTVSTVGHGTNASLLIEYFESGKASTSSRRPSVRVKLTPAAKKRHNFKASPDGQGLQISDVGSRPGSRQDRRPSHTQRVSLSPHVGEDRMIMGESGHNRSLSGDQTSIVSSQTSNADDSNLSHYPLNVTVIREAGSPRSTYSSPREMEETEIAFRTTRRRPNRPGARSHTEGYQKDVLKSAQKGRSRSVSREIDVAGETGLKTAKLGRRRSRSLSKERLSMSKEEKQMIEQGVMEGLEKLRLPKQNKQRSRSGSKADADLLKAPRMRSRSRSRDREVDEITAEKLRQKRMAAIDAERQRSASNVTNPALLELVEDAIKRMILPQLNELKSAQNQAKFEQSLSPTSTLGRQGSTKRPDKIRSMPDVKPMVVLSPDIDQGNGLGVVISGDGREGDNQEVIDQFIDKILVIAGGSADLPSQKSETSYSRAPGFGVSPSVHSVEDGEGVSLVGAVPTHRNHGRLEMPDHPDRLDTPGTYAETRASILSANSGLPYPSHNGMPASGNTPPPVPKSEFPVFSELNLHSRASSIVSGRTGLDDHRSDVSKRSLASKGDVDGPSIVSFAPVGDEEDDKDDISSVSSGSRRSIGSPTTLAPGDAAVSILSMSSTQSTKLAKQRRKGKGKGGEMSEINEADYHETSGKNQAVDDYFAQVREMAQSRALQEPRMRDTSIEARHVSTFTGNDFDESHMEKYDGQQVFSLGANPSMRSTPVVANSVQPSVLDAPSNVGSNLSHRQSPLPQLAASALPRLDDPMPEYAHMAEDDEEINTNPSIIQGPGHEPEDWQFNQPAQSANELHLGGDRGMGVDDNLPPSHRVGQVMSPSSPALKDEGYISAANPGMASPSPMTPAQNDPSMGMAAIRGVGSEDDNYSYHGHARMASGNSHGMPSPLYDSSTGRGIDRIQSRDIVALMDHLTVRDAQRNARDTEILVTLVRSAAEMRNSFEDMKKTLESQQHAIIDGVDQNTERSVQKVLQGPRPLPPSAPRAPRYAKNDDDAEDEGPAKRRNVFRRALKGLSMRSSNDLQRIEAMLQTLLGEVEGLKGGQEFYQQSLLQSQSMGTFDAMKSVTEGQDTNPNSSGGNSGYYSGAPSKQPSSSRIYQDERPHQSTRISPIEEDTALRTPPRSRGGSVPLETPPDSRVPPTAFSNENTPTKSEKYQKRESNSSSLNPKNKSRWSETTASSGFRAMFGRGNRGESRSDVDLYDPSIPKDIQQGSAYSEEPAERAHSPHPPPSSRDTDAPINHSNRRSLEVHHPQPRIPYNHQLEAQAQQLFANGVIPNSPGMNASTSSLGTLPPLGPGGFSNGKLMSPLAQDAYDQHRQQVQQQQQQQQHSPKGPAIPPKVEDPITPAPTGDAPSVNSRSDRKKKHRERDENGKKPKRTEEEKAARRERKERKAREREAAGLDGVSSTSRKKSRDQMSSDSATGRHGDVVSPLSARSPSIQSRLNGPRPLSSNSNKENTRRHRHQGSQGTVNTFGSPDYDYGPYQ</sequence>
<feature type="compositionally biased region" description="Polar residues" evidence="1">
    <location>
        <begin position="1138"/>
        <end position="1147"/>
    </location>
</feature>
<protein>
    <submittedName>
        <fullName evidence="2">Uncharacterized protein</fullName>
    </submittedName>
</protein>
<dbReference type="STRING" id="42251.A0A2T6ZBX5"/>
<feature type="compositionally biased region" description="Polar residues" evidence="1">
    <location>
        <begin position="1484"/>
        <end position="1506"/>
    </location>
</feature>
<proteinExistence type="predicted"/>
<dbReference type="EMBL" id="NESQ01000431">
    <property type="protein sequence ID" value="PUU72983.1"/>
    <property type="molecule type" value="Genomic_DNA"/>
</dbReference>
<dbReference type="PANTHER" id="PTHR42105">
    <property type="entry name" value="DIM2-ASSOCIATED PROTEIN 1"/>
    <property type="match status" value="1"/>
</dbReference>
<accession>A0A2T6ZBX5</accession>
<evidence type="ECO:0000313" key="3">
    <source>
        <dbReference type="Proteomes" id="UP000244722"/>
    </source>
</evidence>
<feature type="region of interest" description="Disordered" evidence="1">
    <location>
        <begin position="294"/>
        <end position="332"/>
    </location>
</feature>
<feature type="region of interest" description="Disordered" evidence="1">
    <location>
        <begin position="1324"/>
        <end position="1535"/>
    </location>
</feature>
<name>A0A2T6ZBX5_TUBBO</name>
<feature type="compositionally biased region" description="Polar residues" evidence="1">
    <location>
        <begin position="152"/>
        <end position="176"/>
    </location>
</feature>
<feature type="region of interest" description="Disordered" evidence="1">
    <location>
        <begin position="211"/>
        <end position="278"/>
    </location>
</feature>
<feature type="compositionally biased region" description="Low complexity" evidence="1">
    <location>
        <begin position="1125"/>
        <end position="1136"/>
    </location>
</feature>
<feature type="compositionally biased region" description="Low complexity" evidence="1">
    <location>
        <begin position="628"/>
        <end position="640"/>
    </location>
</feature>
<dbReference type="Proteomes" id="UP000244722">
    <property type="component" value="Unassembled WGS sequence"/>
</dbReference>
<feature type="compositionally biased region" description="Basic and acidic residues" evidence="1">
    <location>
        <begin position="268"/>
        <end position="278"/>
    </location>
</feature>
<feature type="compositionally biased region" description="Basic residues" evidence="1">
    <location>
        <begin position="296"/>
        <end position="306"/>
    </location>
</feature>
<keyword evidence="3" id="KW-1185">Reference proteome</keyword>
<dbReference type="OrthoDB" id="5382102at2759"/>
<evidence type="ECO:0000256" key="1">
    <source>
        <dbReference type="SAM" id="MobiDB-lite"/>
    </source>
</evidence>
<feature type="region of interest" description="Disordered" evidence="1">
    <location>
        <begin position="539"/>
        <end position="566"/>
    </location>
</feature>
<feature type="compositionally biased region" description="Polar residues" evidence="1">
    <location>
        <begin position="1516"/>
        <end position="1525"/>
    </location>
</feature>
<feature type="region of interest" description="Disordered" evidence="1">
    <location>
        <begin position="582"/>
        <end position="692"/>
    </location>
</feature>
<feature type="region of interest" description="Disordered" evidence="1">
    <location>
        <begin position="883"/>
        <end position="904"/>
    </location>
</feature>
<organism evidence="2 3">
    <name type="scientific">Tuber borchii</name>
    <name type="common">White truffle</name>
    <dbReference type="NCBI Taxonomy" id="42251"/>
    <lineage>
        <taxon>Eukaryota</taxon>
        <taxon>Fungi</taxon>
        <taxon>Dikarya</taxon>
        <taxon>Ascomycota</taxon>
        <taxon>Pezizomycotina</taxon>
        <taxon>Pezizomycetes</taxon>
        <taxon>Pezizales</taxon>
        <taxon>Tuberaceae</taxon>
        <taxon>Tuber</taxon>
    </lineage>
</organism>
<feature type="compositionally biased region" description="Polar residues" evidence="1">
    <location>
        <begin position="654"/>
        <end position="664"/>
    </location>
</feature>
<feature type="region of interest" description="Disordered" evidence="1">
    <location>
        <begin position="76"/>
        <end position="176"/>
    </location>
</feature>
<feature type="region of interest" description="Disordered" evidence="1">
    <location>
        <begin position="1023"/>
        <end position="1055"/>
    </location>
</feature>
<feature type="compositionally biased region" description="Polar residues" evidence="1">
    <location>
        <begin position="387"/>
        <end position="407"/>
    </location>
</feature>
<feature type="region of interest" description="Disordered" evidence="1">
    <location>
        <begin position="1"/>
        <end position="60"/>
    </location>
</feature>
<reference evidence="2 3" key="1">
    <citation type="submission" date="2017-04" db="EMBL/GenBank/DDBJ databases">
        <title>Draft genome sequence of Tuber borchii Vittad., a whitish edible truffle.</title>
        <authorList>
            <consortium name="DOE Joint Genome Institute"/>
            <person name="Murat C."/>
            <person name="Kuo A."/>
            <person name="Barry K.W."/>
            <person name="Clum A."/>
            <person name="Dockter R.B."/>
            <person name="Fauchery L."/>
            <person name="Iotti M."/>
            <person name="Kohler A."/>
            <person name="Labutti K."/>
            <person name="Lindquist E.A."/>
            <person name="Lipzen A."/>
            <person name="Ohm R.A."/>
            <person name="Wang M."/>
            <person name="Grigoriev I.V."/>
            <person name="Zambonelli A."/>
            <person name="Martin F.M."/>
        </authorList>
    </citation>
    <scope>NUCLEOTIDE SEQUENCE [LARGE SCALE GENOMIC DNA]</scope>
    <source>
        <strain evidence="2 3">Tbo3840</strain>
    </source>
</reference>
<dbReference type="PANTHER" id="PTHR42105:SF1">
    <property type="entry name" value="TRANSALDOLASE"/>
    <property type="match status" value="1"/>
</dbReference>
<feature type="compositionally biased region" description="Polar residues" evidence="1">
    <location>
        <begin position="9"/>
        <end position="20"/>
    </location>
</feature>
<feature type="compositionally biased region" description="Basic and acidic residues" evidence="1">
    <location>
        <begin position="1441"/>
        <end position="1450"/>
    </location>
</feature>